<organism evidence="1 2">
    <name type="scientific">Anoxybacterium hadale</name>
    <dbReference type="NCBI Taxonomy" id="3408580"/>
    <lineage>
        <taxon>Bacteria</taxon>
        <taxon>Bacillati</taxon>
        <taxon>Bacillota</taxon>
        <taxon>Clostridia</taxon>
        <taxon>Peptostreptococcales</taxon>
        <taxon>Anaerovoracaceae</taxon>
        <taxon>Anoxybacterium</taxon>
    </lineage>
</organism>
<dbReference type="EMBL" id="CP042469">
    <property type="protein sequence ID" value="QOX62227.1"/>
    <property type="molecule type" value="Genomic_DNA"/>
</dbReference>
<sequence length="133" mass="15118">MNNEKKMNEMLNKKVWAVIGATPNTEKTANRIYHTLKKYGYETYAVNPNYSEMEDGTKCYACLEDLPKVPDCIDFVIPPSVTLKSLEEMDPETYPNIWLQPGTYDKEIVSFAESKGFKVVHEGACAMAAVRLR</sequence>
<gene>
    <name evidence="1" type="ORF">FRZ06_02085</name>
</gene>
<reference evidence="1" key="1">
    <citation type="submission" date="2019-08" db="EMBL/GenBank/DDBJ databases">
        <title>Genome sequence of Clostridiales bacterium MT110.</title>
        <authorList>
            <person name="Cao J."/>
        </authorList>
    </citation>
    <scope>NUCLEOTIDE SEQUENCE</scope>
    <source>
        <strain evidence="1">MT110</strain>
    </source>
</reference>
<evidence type="ECO:0000313" key="2">
    <source>
        <dbReference type="Proteomes" id="UP000594014"/>
    </source>
</evidence>
<accession>A0ACD1A791</accession>
<proteinExistence type="predicted"/>
<name>A0ACD1A791_9FIRM</name>
<evidence type="ECO:0000313" key="1">
    <source>
        <dbReference type="EMBL" id="QOX62227.1"/>
    </source>
</evidence>
<dbReference type="Proteomes" id="UP000594014">
    <property type="component" value="Chromosome"/>
</dbReference>
<keyword evidence="2" id="KW-1185">Reference proteome</keyword>
<protein>
    <submittedName>
        <fullName evidence="1">CoA-binding protein</fullName>
    </submittedName>
</protein>